<evidence type="ECO:0000256" key="5">
    <source>
        <dbReference type="ARBA" id="ARBA00022692"/>
    </source>
</evidence>
<reference evidence="11" key="2">
    <citation type="submission" date="2021-04" db="EMBL/GenBank/DDBJ databases">
        <authorList>
            <person name="Gilroy R."/>
        </authorList>
    </citation>
    <scope>NUCLEOTIDE SEQUENCE</scope>
    <source>
        <strain evidence="11">CHK186-16707</strain>
    </source>
</reference>
<keyword evidence="5 9" id="KW-0812">Transmembrane</keyword>
<evidence type="ECO:0000256" key="2">
    <source>
        <dbReference type="ARBA" id="ARBA00022475"/>
    </source>
</evidence>
<dbReference type="EMBL" id="DXAN01000001">
    <property type="protein sequence ID" value="HJA07572.1"/>
    <property type="molecule type" value="Genomic_DNA"/>
</dbReference>
<comment type="subcellular location">
    <subcellularLocation>
        <location evidence="1">Cell membrane</location>
        <topology evidence="1">Multi-pass membrane protein</topology>
    </subcellularLocation>
</comment>
<name>A0A9D2HBR4_9BACT</name>
<feature type="domain" description="Glycosyltransferase 2-like" evidence="10">
    <location>
        <begin position="12"/>
        <end position="176"/>
    </location>
</feature>
<evidence type="ECO:0000256" key="6">
    <source>
        <dbReference type="ARBA" id="ARBA00022989"/>
    </source>
</evidence>
<dbReference type="CDD" id="cd04187">
    <property type="entry name" value="DPM1_like_bac"/>
    <property type="match status" value="1"/>
</dbReference>
<keyword evidence="3" id="KW-0328">Glycosyltransferase</keyword>
<dbReference type="PANTHER" id="PTHR48090">
    <property type="entry name" value="UNDECAPRENYL-PHOSPHATE 4-DEOXY-4-FORMAMIDO-L-ARABINOSE TRANSFERASE-RELATED"/>
    <property type="match status" value="1"/>
</dbReference>
<dbReference type="FunFam" id="3.90.550.10:FF:000079">
    <property type="entry name" value="Probable glycosyl transferase"/>
    <property type="match status" value="1"/>
</dbReference>
<dbReference type="InterPro" id="IPR050256">
    <property type="entry name" value="Glycosyltransferase_2"/>
</dbReference>
<evidence type="ECO:0000259" key="10">
    <source>
        <dbReference type="Pfam" id="PF00535"/>
    </source>
</evidence>
<dbReference type="GO" id="GO:0005886">
    <property type="term" value="C:plasma membrane"/>
    <property type="evidence" value="ECO:0007669"/>
    <property type="project" value="UniProtKB-SubCell"/>
</dbReference>
<accession>A0A9D2HBR4</accession>
<evidence type="ECO:0000256" key="4">
    <source>
        <dbReference type="ARBA" id="ARBA00022679"/>
    </source>
</evidence>
<evidence type="ECO:0000256" key="9">
    <source>
        <dbReference type="SAM" id="Phobius"/>
    </source>
</evidence>
<evidence type="ECO:0000256" key="7">
    <source>
        <dbReference type="ARBA" id="ARBA00023136"/>
    </source>
</evidence>
<reference evidence="11" key="1">
    <citation type="journal article" date="2021" name="PeerJ">
        <title>Extensive microbial diversity within the chicken gut microbiome revealed by metagenomics and culture.</title>
        <authorList>
            <person name="Gilroy R."/>
            <person name="Ravi A."/>
            <person name="Getino M."/>
            <person name="Pursley I."/>
            <person name="Horton D.L."/>
            <person name="Alikhan N.F."/>
            <person name="Baker D."/>
            <person name="Gharbi K."/>
            <person name="Hall N."/>
            <person name="Watson M."/>
            <person name="Adriaenssens E.M."/>
            <person name="Foster-Nyarko E."/>
            <person name="Jarju S."/>
            <person name="Secka A."/>
            <person name="Antonio M."/>
            <person name="Oren A."/>
            <person name="Chaudhuri R.R."/>
            <person name="La Ragione R."/>
            <person name="Hildebrand F."/>
            <person name="Pallen M.J."/>
        </authorList>
    </citation>
    <scope>NUCLEOTIDE SEQUENCE</scope>
    <source>
        <strain evidence="11">CHK186-16707</strain>
    </source>
</reference>
<evidence type="ECO:0000256" key="3">
    <source>
        <dbReference type="ARBA" id="ARBA00022676"/>
    </source>
</evidence>
<comment type="similarity">
    <text evidence="8">Belongs to the glycosyltransferase 2 family. GtrB subfamily.</text>
</comment>
<proteinExistence type="inferred from homology"/>
<evidence type="ECO:0000256" key="1">
    <source>
        <dbReference type="ARBA" id="ARBA00004651"/>
    </source>
</evidence>
<dbReference type="Gene3D" id="3.90.550.10">
    <property type="entry name" value="Spore Coat Polysaccharide Biosynthesis Protein SpsA, Chain A"/>
    <property type="match status" value="1"/>
</dbReference>
<dbReference type="Proteomes" id="UP000824225">
    <property type="component" value="Unassembled WGS sequence"/>
</dbReference>
<keyword evidence="7 9" id="KW-0472">Membrane</keyword>
<dbReference type="Pfam" id="PF00535">
    <property type="entry name" value="Glycos_transf_2"/>
    <property type="match status" value="1"/>
</dbReference>
<dbReference type="SUPFAM" id="SSF53448">
    <property type="entry name" value="Nucleotide-diphospho-sugar transferases"/>
    <property type="match status" value="1"/>
</dbReference>
<feature type="transmembrane region" description="Helical" evidence="9">
    <location>
        <begin position="237"/>
        <end position="257"/>
    </location>
</feature>
<feature type="transmembrane region" description="Helical" evidence="9">
    <location>
        <begin position="269"/>
        <end position="295"/>
    </location>
</feature>
<dbReference type="GO" id="GO:0016757">
    <property type="term" value="F:glycosyltransferase activity"/>
    <property type="evidence" value="ECO:0007669"/>
    <property type="project" value="UniProtKB-KW"/>
</dbReference>
<comment type="caution">
    <text evidence="11">The sequence shown here is derived from an EMBL/GenBank/DDBJ whole genome shotgun (WGS) entry which is preliminary data.</text>
</comment>
<dbReference type="InterPro" id="IPR029044">
    <property type="entry name" value="Nucleotide-diphossugar_trans"/>
</dbReference>
<keyword evidence="4" id="KW-0808">Transferase</keyword>
<evidence type="ECO:0000256" key="8">
    <source>
        <dbReference type="ARBA" id="ARBA00038152"/>
    </source>
</evidence>
<protein>
    <submittedName>
        <fullName evidence="11">Glycosyltransferase family 2 protein</fullName>
    </submittedName>
</protein>
<dbReference type="PANTHER" id="PTHR48090:SF1">
    <property type="entry name" value="PROPHAGE BACTOPRENOL GLUCOSYL TRANSFERASE HOMOLOG"/>
    <property type="match status" value="1"/>
</dbReference>
<evidence type="ECO:0000313" key="12">
    <source>
        <dbReference type="Proteomes" id="UP000824225"/>
    </source>
</evidence>
<keyword evidence="2" id="KW-1003">Cell membrane</keyword>
<gene>
    <name evidence="11" type="ORF">H9962_00055</name>
</gene>
<evidence type="ECO:0000313" key="11">
    <source>
        <dbReference type="EMBL" id="HJA07572.1"/>
    </source>
</evidence>
<keyword evidence="6 9" id="KW-1133">Transmembrane helix</keyword>
<dbReference type="AlphaFoldDB" id="A0A9D2HBR4"/>
<dbReference type="InterPro" id="IPR001173">
    <property type="entry name" value="Glyco_trans_2-like"/>
</dbReference>
<organism evidence="11 12">
    <name type="scientific">Candidatus Mailhella merdigallinarum</name>
    <dbReference type="NCBI Taxonomy" id="2838658"/>
    <lineage>
        <taxon>Bacteria</taxon>
        <taxon>Pseudomonadati</taxon>
        <taxon>Thermodesulfobacteriota</taxon>
        <taxon>Desulfovibrionia</taxon>
        <taxon>Desulfovibrionales</taxon>
        <taxon>Desulfovibrionaceae</taxon>
        <taxon>Mailhella</taxon>
    </lineage>
</organism>
<sequence length="319" mass="36464">MESRDIENIKLSLIIPVYNEVEAIPSFFLKINEVFSSIKAVSIEFVFVNDGSTDQTLNSLLCYQKKDARIRIVDFSRNFGKEAALSAGLRIATGEIVIPLDVDLQDPPELIPMMIEKWRQGYEVVLARRSNRSTDSKFKRITALYFYRIHNLMAQPKLPENVGDFRLLDRRVVDALLSLPESCRFMKGIFAWVGFRTAYIDFVRPERSAGNSKFNGWKLWNFALEGITSFSTLPLRIWTYLGLIIACLAFILGAYVFCQAIFQDIDIPGYASLLITVTFLGGIQLMGIGIIGEYLGRTYLEAKRRPLYIIRHIFEAEKK</sequence>